<dbReference type="Gene3D" id="1.10.10.2840">
    <property type="entry name" value="PucR C-terminal helix-turn-helix domain"/>
    <property type="match status" value="1"/>
</dbReference>
<feature type="compositionally biased region" description="Basic and acidic residues" evidence="2">
    <location>
        <begin position="331"/>
        <end position="340"/>
    </location>
</feature>
<gene>
    <name evidence="4" type="ORF">SAMEA1982600_03281</name>
</gene>
<accession>A0A157Q6Q8</accession>
<feature type="region of interest" description="Disordered" evidence="2">
    <location>
        <begin position="322"/>
        <end position="347"/>
    </location>
</feature>
<dbReference type="PANTHER" id="PTHR33744">
    <property type="entry name" value="CARBOHYDRATE DIACID REGULATOR"/>
    <property type="match status" value="1"/>
</dbReference>
<dbReference type="InterPro" id="IPR042070">
    <property type="entry name" value="PucR_C-HTH_sf"/>
</dbReference>
<evidence type="ECO:0000313" key="4">
    <source>
        <dbReference type="EMBL" id="SAI41256.1"/>
    </source>
</evidence>
<dbReference type="PANTHER" id="PTHR33744:SF1">
    <property type="entry name" value="DNA-BINDING TRANSCRIPTIONAL ACTIVATOR ADER"/>
    <property type="match status" value="1"/>
</dbReference>
<dbReference type="Pfam" id="PF13556">
    <property type="entry name" value="HTH_30"/>
    <property type="match status" value="1"/>
</dbReference>
<proteinExistence type="predicted"/>
<evidence type="ECO:0000259" key="3">
    <source>
        <dbReference type="SMART" id="SM00065"/>
    </source>
</evidence>
<keyword evidence="4" id="KW-0670">Pyruvate</keyword>
<dbReference type="Gene3D" id="3.30.450.40">
    <property type="match status" value="1"/>
</dbReference>
<sequence length="689" mass="75250">MLTTQDAVTAVHTDGPALVLENPGALQAGLLSMLQRNAAMREYDDLLSRVDTDVPDPALRCVLTGSIRAALAICEQQMLQQQRERSLAVVLETAQDLTAIRDLDMVLGAIVRRARQIFGSHIGYLTNFDRLRNDFYIRATDGAISERFKNVRVPIDHGICGHVLKHKTPYHSSDYLLDAGFAHDQGIDLAIRDEGVRSLLGAPLMVGNHCIGMLCICDRHPRRHEPWEVALLSTLAAQAAIAIENARLFQEAQVALQRASEANASLHRQAEEIEAAADAQEQMTKLVARGCTMLDLMEMVGQLLDGHVVLLDEAEQLTQQTQARRLASDAAEDKAGDDGGARGNPLPVLLQSMPVQDAVHQALGAGRRSGRSQEVECDSNGVHIRVAALMGADRLLGALLIASNHLITPTRIRTFERGALVAGVVLLSQERSELVVSNESAAAIRALVSWQQEGLSALQSRTKPFGLSLADPLRMAVISVEGRDIEYALRRMRAGVPRDTLMEEFEGLIVALCADTSAAQLDQALHDTLLADERLTPLGVLSGPLSRVDALPSCFRALKRGIDILRALGRSREVAPEAMLSMYSLLFEQRQVVDVSGFIDATLGRLVSHDQRRNTDLTGTLLAYLEHAQNAKATADALGIHVNTLRQRLETVDDLLKGWRQDGRFLELHVALRLQSLRSGLQRPAGDAH</sequence>
<dbReference type="SMART" id="SM00065">
    <property type="entry name" value="GAF"/>
    <property type="match status" value="1"/>
</dbReference>
<dbReference type="InterPro" id="IPR051448">
    <property type="entry name" value="CdaR-like_regulators"/>
</dbReference>
<protein>
    <submittedName>
        <fullName evidence="4">Fused phosphoenolpyruvate-protein phosphotransferase PtsP/GAF domain</fullName>
    </submittedName>
</protein>
<organism evidence="4 5">
    <name type="scientific">Bordetella ansorpii</name>
    <dbReference type="NCBI Taxonomy" id="288768"/>
    <lineage>
        <taxon>Bacteria</taxon>
        <taxon>Pseudomonadati</taxon>
        <taxon>Pseudomonadota</taxon>
        <taxon>Betaproteobacteria</taxon>
        <taxon>Burkholderiales</taxon>
        <taxon>Alcaligenaceae</taxon>
        <taxon>Bordetella</taxon>
    </lineage>
</organism>
<dbReference type="SUPFAM" id="SSF55781">
    <property type="entry name" value="GAF domain-like"/>
    <property type="match status" value="1"/>
</dbReference>
<dbReference type="EMBL" id="FKBS01000017">
    <property type="protein sequence ID" value="SAI41256.1"/>
    <property type="molecule type" value="Genomic_DNA"/>
</dbReference>
<dbReference type="InterPro" id="IPR025736">
    <property type="entry name" value="PucR_C-HTH_dom"/>
</dbReference>
<evidence type="ECO:0000256" key="1">
    <source>
        <dbReference type="SAM" id="Coils"/>
    </source>
</evidence>
<name>A0A157Q6Q8_9BORD</name>
<keyword evidence="4" id="KW-0808">Transferase</keyword>
<dbReference type="Pfam" id="PF01590">
    <property type="entry name" value="GAF"/>
    <property type="match status" value="1"/>
</dbReference>
<dbReference type="Proteomes" id="UP000077037">
    <property type="component" value="Unassembled WGS sequence"/>
</dbReference>
<keyword evidence="1" id="KW-0175">Coiled coil</keyword>
<evidence type="ECO:0000313" key="5">
    <source>
        <dbReference type="Proteomes" id="UP000077037"/>
    </source>
</evidence>
<dbReference type="InterPro" id="IPR029016">
    <property type="entry name" value="GAF-like_dom_sf"/>
</dbReference>
<evidence type="ECO:0000256" key="2">
    <source>
        <dbReference type="SAM" id="MobiDB-lite"/>
    </source>
</evidence>
<feature type="domain" description="GAF" evidence="3">
    <location>
        <begin position="102"/>
        <end position="253"/>
    </location>
</feature>
<dbReference type="AlphaFoldDB" id="A0A157Q6Q8"/>
<dbReference type="GO" id="GO:0016740">
    <property type="term" value="F:transferase activity"/>
    <property type="evidence" value="ECO:0007669"/>
    <property type="project" value="UniProtKB-KW"/>
</dbReference>
<dbReference type="InterPro" id="IPR003018">
    <property type="entry name" value="GAF"/>
</dbReference>
<reference evidence="4 5" key="1">
    <citation type="submission" date="2016-03" db="EMBL/GenBank/DDBJ databases">
        <authorList>
            <consortium name="Pathogen Informatics"/>
        </authorList>
    </citation>
    <scope>NUCLEOTIDE SEQUENCE [LARGE SCALE GENOMIC DNA]</scope>
    <source>
        <strain evidence="4 5">NCTC13364</strain>
    </source>
</reference>
<feature type="coiled-coil region" evidence="1">
    <location>
        <begin position="249"/>
        <end position="283"/>
    </location>
</feature>